<feature type="region of interest" description="Disordered" evidence="1">
    <location>
        <begin position="20"/>
        <end position="56"/>
    </location>
</feature>
<comment type="caution">
    <text evidence="3">The sequence shown here is derived from an EMBL/GenBank/DDBJ whole genome shotgun (WGS) entry which is preliminary data.</text>
</comment>
<dbReference type="OrthoDB" id="165498at2759"/>
<accession>A0A5B7F9W5</accession>
<dbReference type="SMART" id="SM00228">
    <property type="entry name" value="PDZ"/>
    <property type="match status" value="2"/>
</dbReference>
<feature type="compositionally biased region" description="Polar residues" evidence="1">
    <location>
        <begin position="359"/>
        <end position="370"/>
    </location>
</feature>
<feature type="region of interest" description="Disordered" evidence="1">
    <location>
        <begin position="238"/>
        <end position="271"/>
    </location>
</feature>
<dbReference type="AlphaFoldDB" id="A0A5B7F9W5"/>
<dbReference type="CDD" id="cd00136">
    <property type="entry name" value="PDZ_canonical"/>
    <property type="match status" value="1"/>
</dbReference>
<dbReference type="InterPro" id="IPR036034">
    <property type="entry name" value="PDZ_sf"/>
</dbReference>
<dbReference type="SUPFAM" id="SSF50156">
    <property type="entry name" value="PDZ domain-like"/>
    <property type="match status" value="2"/>
</dbReference>
<sequence length="587" mass="63625">MDAVVERLWDCCRCRRRQDSDGERVVEPYGGGVSAQHAHATTTAGGGRGAHVSGEAEAPQPIDPAILTSIDLENDHPRHEMPVTDTPQLHHNHHHRHHDLNHNDHVFVHKPPGELLLLVLSEAQEALEMLRTTDREVTLEVCRPPPGTFTAGEDVSDGGIRPGDKIISVNNTNMCNLSHEEAIAYLRTCPDTVTLKLYRDAMQTPVSPASPTEPDKILKPKPLRKEARDMLTDLAMRKQSPGNSLHMGGSTNSPGTPRRRRLQKTPSPDIKSVVADRWDSLVRESDETLLGSPSLEKKVSLNSISEIEHDVSPFGDSQTDDSASTTVRSRHSSAASSCSFTPSVSESRPKRPSFLDLNTGHSCPRKTQFTPPHEMDQSFPSPQGGHYPTGDSPDSAPPLTSAHSDTPAFSHLHQVYHSVNLGVQHPHEDLTMASAASHQNLSGLDGDGPTNQGLLKWKGVVFTPDSEDEDSSTPHSPTGSLSSQKQKLVTLELNRGWNSRLGFSLQQQGDQTVITAIYADSVAAKDGRLKIGDVVVEKLVISEGCSKAAGQFLPVGVTPLSSAIQGVMGLVVTGHLSTNYYSLVRSE</sequence>
<dbReference type="Proteomes" id="UP000324222">
    <property type="component" value="Unassembled WGS sequence"/>
</dbReference>
<feature type="domain" description="PDZ" evidence="2">
    <location>
        <begin position="151"/>
        <end position="201"/>
    </location>
</feature>
<organism evidence="3 4">
    <name type="scientific">Portunus trituberculatus</name>
    <name type="common">Swimming crab</name>
    <name type="synonym">Neptunus trituberculatus</name>
    <dbReference type="NCBI Taxonomy" id="210409"/>
    <lineage>
        <taxon>Eukaryota</taxon>
        <taxon>Metazoa</taxon>
        <taxon>Ecdysozoa</taxon>
        <taxon>Arthropoda</taxon>
        <taxon>Crustacea</taxon>
        <taxon>Multicrustacea</taxon>
        <taxon>Malacostraca</taxon>
        <taxon>Eumalacostraca</taxon>
        <taxon>Eucarida</taxon>
        <taxon>Decapoda</taxon>
        <taxon>Pleocyemata</taxon>
        <taxon>Brachyura</taxon>
        <taxon>Eubrachyura</taxon>
        <taxon>Portunoidea</taxon>
        <taxon>Portunidae</taxon>
        <taxon>Portuninae</taxon>
        <taxon>Portunus</taxon>
    </lineage>
</organism>
<dbReference type="EMBL" id="VSRR010005220">
    <property type="protein sequence ID" value="MPC41878.1"/>
    <property type="molecule type" value="Genomic_DNA"/>
</dbReference>
<feature type="region of interest" description="Disordered" evidence="1">
    <location>
        <begin position="310"/>
        <end position="406"/>
    </location>
</feature>
<feature type="compositionally biased region" description="Low complexity" evidence="1">
    <location>
        <begin position="322"/>
        <end position="345"/>
    </location>
</feature>
<evidence type="ECO:0000313" key="4">
    <source>
        <dbReference type="Proteomes" id="UP000324222"/>
    </source>
</evidence>
<dbReference type="InterPro" id="IPR052074">
    <property type="entry name" value="NonRcpt_TyrProt_Phosphatase"/>
</dbReference>
<keyword evidence="4" id="KW-1185">Reference proteome</keyword>
<dbReference type="PANTHER" id="PTHR46900:SF4">
    <property type="entry name" value="FERM AND PDZ DOMAIN CONTAINING 2"/>
    <property type="match status" value="1"/>
</dbReference>
<dbReference type="PROSITE" id="PS50106">
    <property type="entry name" value="PDZ"/>
    <property type="match status" value="2"/>
</dbReference>
<feature type="compositionally biased region" description="Basic and acidic residues" evidence="1">
    <location>
        <begin position="213"/>
        <end position="223"/>
    </location>
</feature>
<feature type="compositionally biased region" description="Polar residues" evidence="1">
    <location>
        <begin position="473"/>
        <end position="485"/>
    </location>
</feature>
<gene>
    <name evidence="3" type="ORF">E2C01_035486</name>
</gene>
<name>A0A5B7F9W5_PORTR</name>
<evidence type="ECO:0000313" key="3">
    <source>
        <dbReference type="EMBL" id="MPC41878.1"/>
    </source>
</evidence>
<dbReference type="InterPro" id="IPR001478">
    <property type="entry name" value="PDZ"/>
</dbReference>
<evidence type="ECO:0000256" key="1">
    <source>
        <dbReference type="SAM" id="MobiDB-lite"/>
    </source>
</evidence>
<feature type="region of interest" description="Disordered" evidence="1">
    <location>
        <begin position="203"/>
        <end position="223"/>
    </location>
</feature>
<dbReference type="Gene3D" id="2.30.42.10">
    <property type="match status" value="2"/>
</dbReference>
<evidence type="ECO:0000259" key="2">
    <source>
        <dbReference type="PROSITE" id="PS50106"/>
    </source>
</evidence>
<proteinExistence type="predicted"/>
<dbReference type="Pfam" id="PF00595">
    <property type="entry name" value="PDZ"/>
    <property type="match status" value="1"/>
</dbReference>
<reference evidence="3 4" key="1">
    <citation type="submission" date="2019-05" db="EMBL/GenBank/DDBJ databases">
        <title>Another draft genome of Portunus trituberculatus and its Hox gene families provides insights of decapod evolution.</title>
        <authorList>
            <person name="Jeong J.-H."/>
            <person name="Song I."/>
            <person name="Kim S."/>
            <person name="Choi T."/>
            <person name="Kim D."/>
            <person name="Ryu S."/>
            <person name="Kim W."/>
        </authorList>
    </citation>
    <scope>NUCLEOTIDE SEQUENCE [LARGE SCALE GENOMIC DNA]</scope>
    <source>
        <tissue evidence="3">Muscle</tissue>
    </source>
</reference>
<dbReference type="PANTHER" id="PTHR46900">
    <property type="entry name" value="TYROSINE-PROTEIN PHOSPHATASE NON-RECEPTOR TYPE 13"/>
    <property type="match status" value="1"/>
</dbReference>
<feature type="domain" description="PDZ" evidence="2">
    <location>
        <begin position="490"/>
        <end position="537"/>
    </location>
</feature>
<protein>
    <recommendedName>
        <fullName evidence="2">PDZ domain-containing protein</fullName>
    </recommendedName>
</protein>
<feature type="region of interest" description="Disordered" evidence="1">
    <location>
        <begin position="463"/>
        <end position="485"/>
    </location>
</feature>